<accession>A0A5C3Q9S4</accession>
<dbReference type="AlphaFoldDB" id="A0A5C3Q9S4"/>
<dbReference type="EMBL" id="ML178837">
    <property type="protein sequence ID" value="TFK98805.1"/>
    <property type="molecule type" value="Genomic_DNA"/>
</dbReference>
<reference evidence="1 2" key="1">
    <citation type="journal article" date="2019" name="Nat. Ecol. Evol.">
        <title>Megaphylogeny resolves global patterns of mushroom evolution.</title>
        <authorList>
            <person name="Varga T."/>
            <person name="Krizsan K."/>
            <person name="Foldi C."/>
            <person name="Dima B."/>
            <person name="Sanchez-Garcia M."/>
            <person name="Sanchez-Ramirez S."/>
            <person name="Szollosi G.J."/>
            <person name="Szarkandi J.G."/>
            <person name="Papp V."/>
            <person name="Albert L."/>
            <person name="Andreopoulos W."/>
            <person name="Angelini C."/>
            <person name="Antonin V."/>
            <person name="Barry K.W."/>
            <person name="Bougher N.L."/>
            <person name="Buchanan P."/>
            <person name="Buyck B."/>
            <person name="Bense V."/>
            <person name="Catcheside P."/>
            <person name="Chovatia M."/>
            <person name="Cooper J."/>
            <person name="Damon W."/>
            <person name="Desjardin D."/>
            <person name="Finy P."/>
            <person name="Geml J."/>
            <person name="Haridas S."/>
            <person name="Hughes K."/>
            <person name="Justo A."/>
            <person name="Karasinski D."/>
            <person name="Kautmanova I."/>
            <person name="Kiss B."/>
            <person name="Kocsube S."/>
            <person name="Kotiranta H."/>
            <person name="LaButti K.M."/>
            <person name="Lechner B.E."/>
            <person name="Liimatainen K."/>
            <person name="Lipzen A."/>
            <person name="Lukacs Z."/>
            <person name="Mihaltcheva S."/>
            <person name="Morgado L.N."/>
            <person name="Niskanen T."/>
            <person name="Noordeloos M.E."/>
            <person name="Ohm R.A."/>
            <person name="Ortiz-Santana B."/>
            <person name="Ovrebo C."/>
            <person name="Racz N."/>
            <person name="Riley R."/>
            <person name="Savchenko A."/>
            <person name="Shiryaev A."/>
            <person name="Soop K."/>
            <person name="Spirin V."/>
            <person name="Szebenyi C."/>
            <person name="Tomsovsky M."/>
            <person name="Tulloss R.E."/>
            <person name="Uehling J."/>
            <person name="Grigoriev I.V."/>
            <person name="Vagvolgyi C."/>
            <person name="Papp T."/>
            <person name="Martin F.M."/>
            <person name="Miettinen O."/>
            <person name="Hibbett D.S."/>
            <person name="Nagy L.G."/>
        </authorList>
    </citation>
    <scope>NUCLEOTIDE SEQUENCE [LARGE SCALE GENOMIC DNA]</scope>
    <source>
        <strain evidence="1 2">CBS 309.79</strain>
    </source>
</reference>
<protein>
    <submittedName>
        <fullName evidence="1">Uncharacterized protein</fullName>
    </submittedName>
</protein>
<organism evidence="1 2">
    <name type="scientific">Pterulicium gracile</name>
    <dbReference type="NCBI Taxonomy" id="1884261"/>
    <lineage>
        <taxon>Eukaryota</taxon>
        <taxon>Fungi</taxon>
        <taxon>Dikarya</taxon>
        <taxon>Basidiomycota</taxon>
        <taxon>Agaricomycotina</taxon>
        <taxon>Agaricomycetes</taxon>
        <taxon>Agaricomycetidae</taxon>
        <taxon>Agaricales</taxon>
        <taxon>Pleurotineae</taxon>
        <taxon>Pterulaceae</taxon>
        <taxon>Pterulicium</taxon>
    </lineage>
</organism>
<evidence type="ECO:0000313" key="2">
    <source>
        <dbReference type="Proteomes" id="UP000305067"/>
    </source>
</evidence>
<proteinExistence type="predicted"/>
<gene>
    <name evidence="1" type="ORF">BDV98DRAFT_595461</name>
</gene>
<evidence type="ECO:0000313" key="1">
    <source>
        <dbReference type="EMBL" id="TFK98805.1"/>
    </source>
</evidence>
<keyword evidence="2" id="KW-1185">Reference proteome</keyword>
<name>A0A5C3Q9S4_9AGAR</name>
<sequence length="230" mass="26126">MDKKSGKGYRQLHRYIVEEPAKLIQACWWWYERSKSLHVIKFLVVLIDVSPDAFYLGITTVEDTVIRTLVTQARCLSEEAVEAGRFDILTVVTHFLAIGDCINSMLHLPYQGAAAGYLDRMCPLSYKQCANCGKQCQRQAWGGDAAPHKNVCKSWDLLSSKWEGFAEWSSLSMLDSNDNLSPGIYFYRKENGLRELVISLGFDEARIQVLRYTTKAHETLLTLPKPTHTS</sequence>
<dbReference type="Proteomes" id="UP000305067">
    <property type="component" value="Unassembled WGS sequence"/>
</dbReference>